<dbReference type="EMBL" id="JACHBC010000003">
    <property type="protein sequence ID" value="MBB5560364.1"/>
    <property type="molecule type" value="Genomic_DNA"/>
</dbReference>
<evidence type="ECO:0000313" key="3">
    <source>
        <dbReference type="Proteomes" id="UP000528824"/>
    </source>
</evidence>
<dbReference type="Pfam" id="PF06568">
    <property type="entry name" value="YjiS-like"/>
    <property type="match status" value="1"/>
</dbReference>
<comment type="caution">
    <text evidence="2">The sequence shown here is derived from an EMBL/GenBank/DDBJ whole genome shotgun (WGS) entry which is preliminary data.</text>
</comment>
<gene>
    <name evidence="2" type="ORF">GGI59_002015</name>
</gene>
<evidence type="ECO:0000313" key="2">
    <source>
        <dbReference type="EMBL" id="MBB5560364.1"/>
    </source>
</evidence>
<dbReference type="AlphaFoldDB" id="A0A7W8UMV2"/>
<accession>A0A7W8UMV2</accession>
<keyword evidence="3" id="KW-1185">Reference proteome</keyword>
<sequence length="110" mass="12843">MSGTQRNPYAYYNIHKLLSRHLPAHLISVEKGQKMTLEFGEILATPRNALCLKLRETARRGRRLLAAIECRLEKRRSRRKLSDLTDDELRDIGLTRAQATAETSKSWFWF</sequence>
<organism evidence="2 3">
    <name type="scientific">Rhizobium lentis</name>
    <dbReference type="NCBI Taxonomy" id="1138194"/>
    <lineage>
        <taxon>Bacteria</taxon>
        <taxon>Pseudomonadati</taxon>
        <taxon>Pseudomonadota</taxon>
        <taxon>Alphaproteobacteria</taxon>
        <taxon>Hyphomicrobiales</taxon>
        <taxon>Rhizobiaceae</taxon>
        <taxon>Rhizobium/Agrobacterium group</taxon>
        <taxon>Rhizobium</taxon>
    </lineage>
</organism>
<dbReference type="Proteomes" id="UP000528824">
    <property type="component" value="Unassembled WGS sequence"/>
</dbReference>
<evidence type="ECO:0000259" key="1">
    <source>
        <dbReference type="Pfam" id="PF06568"/>
    </source>
</evidence>
<name>A0A7W8UMV2_9HYPH</name>
<proteinExistence type="predicted"/>
<dbReference type="InterPro" id="IPR009506">
    <property type="entry name" value="YjiS-like"/>
</dbReference>
<feature type="domain" description="YjiS-like" evidence="1">
    <location>
        <begin position="70"/>
        <end position="99"/>
    </location>
</feature>
<protein>
    <submittedName>
        <fullName evidence="2">Uncharacterized protein YjiS (DUF1127 family)</fullName>
    </submittedName>
</protein>
<reference evidence="2 3" key="1">
    <citation type="submission" date="2020-08" db="EMBL/GenBank/DDBJ databases">
        <title>Genomic Encyclopedia of Type Strains, Phase IV (KMG-V): Genome sequencing to study the core and pangenomes of soil and plant-associated prokaryotes.</title>
        <authorList>
            <person name="Whitman W."/>
        </authorList>
    </citation>
    <scope>NUCLEOTIDE SEQUENCE [LARGE SCALE GENOMIC DNA]</scope>
    <source>
        <strain evidence="2 3">SEMIA 4034</strain>
    </source>
</reference>